<gene>
    <name evidence="1" type="ORF">A54_78</name>
</gene>
<protein>
    <submittedName>
        <fullName evidence="1">Uncharacterized protein</fullName>
    </submittedName>
</protein>
<keyword evidence="2" id="KW-1185">Reference proteome</keyword>
<dbReference type="EMBL" id="OP744025">
    <property type="protein sequence ID" value="UZZ64318.1"/>
    <property type="molecule type" value="Genomic_DNA"/>
</dbReference>
<evidence type="ECO:0000313" key="1">
    <source>
        <dbReference type="EMBL" id="UZZ64318.1"/>
    </source>
</evidence>
<evidence type="ECO:0000313" key="2">
    <source>
        <dbReference type="Proteomes" id="UP001236076"/>
    </source>
</evidence>
<reference evidence="1 2" key="1">
    <citation type="submission" date="2022-10" db="EMBL/GenBank/DDBJ databases">
        <authorList>
            <person name="Cortes-Martin A."/>
            <person name="Buttimer C.T.H."/>
            <person name="Hill C."/>
        </authorList>
    </citation>
    <scope>NUCLEOTIDE SEQUENCE [LARGE SCALE GENOMIC DNA]</scope>
</reference>
<name>A0A9Y1GT85_9CAUD</name>
<sequence>MINEKTINDVREEVLAVAVESGARQAFWKATDLYPEQAENILNQVSVKLEQMGKLKTSERLDQIIKESF</sequence>
<organism evidence="1 2">
    <name type="scientific">Escherichia phage A5-4</name>
    <dbReference type="NCBI Taxonomy" id="2996162"/>
    <lineage>
        <taxon>Viruses</taxon>
        <taxon>Duplodnaviria</taxon>
        <taxon>Heunggongvirae</taxon>
        <taxon>Uroviricota</taxon>
        <taxon>Caudoviricetes</taxon>
        <taxon>Vequintavirinae</taxon>
    </lineage>
</organism>
<dbReference type="Proteomes" id="UP001236076">
    <property type="component" value="Segment"/>
</dbReference>
<proteinExistence type="predicted"/>
<accession>A0A9Y1GT85</accession>